<reference evidence="4" key="1">
    <citation type="journal article" date="2010" name="Nature">
        <title>The Amphimedon queenslandica genome and the evolution of animal complexity.</title>
        <authorList>
            <person name="Srivastava M."/>
            <person name="Simakov O."/>
            <person name="Chapman J."/>
            <person name="Fahey B."/>
            <person name="Gauthier M.E."/>
            <person name="Mitros T."/>
            <person name="Richards G.S."/>
            <person name="Conaco C."/>
            <person name="Dacre M."/>
            <person name="Hellsten U."/>
            <person name="Larroux C."/>
            <person name="Putnam N.H."/>
            <person name="Stanke M."/>
            <person name="Adamska M."/>
            <person name="Darling A."/>
            <person name="Degnan S.M."/>
            <person name="Oakley T.H."/>
            <person name="Plachetzki D.C."/>
            <person name="Zhai Y."/>
            <person name="Adamski M."/>
            <person name="Calcino A."/>
            <person name="Cummins S.F."/>
            <person name="Goodstein D.M."/>
            <person name="Harris C."/>
            <person name="Jackson D.J."/>
            <person name="Leys S.P."/>
            <person name="Shu S."/>
            <person name="Woodcroft B.J."/>
            <person name="Vervoort M."/>
            <person name="Kosik K.S."/>
            <person name="Manning G."/>
            <person name="Degnan B.M."/>
            <person name="Rokhsar D.S."/>
        </authorList>
    </citation>
    <scope>NUCLEOTIDE SEQUENCE [LARGE SCALE GENOMIC DNA]</scope>
</reference>
<dbReference type="GeneID" id="109583297"/>
<organism evidence="3 4">
    <name type="scientific">Amphimedon queenslandica</name>
    <name type="common">Sponge</name>
    <dbReference type="NCBI Taxonomy" id="400682"/>
    <lineage>
        <taxon>Eukaryota</taxon>
        <taxon>Metazoa</taxon>
        <taxon>Porifera</taxon>
        <taxon>Demospongiae</taxon>
        <taxon>Heteroscleromorpha</taxon>
        <taxon>Haplosclerida</taxon>
        <taxon>Niphatidae</taxon>
        <taxon>Amphimedon</taxon>
    </lineage>
</organism>
<dbReference type="RefSeq" id="XP_019854133.1">
    <property type="nucleotide sequence ID" value="XM_019998574.1"/>
</dbReference>
<feature type="region of interest" description="Disordered" evidence="2">
    <location>
        <begin position="934"/>
        <end position="973"/>
    </location>
</feature>
<dbReference type="SUPFAM" id="SSF50978">
    <property type="entry name" value="WD40 repeat-like"/>
    <property type="match status" value="2"/>
</dbReference>
<proteinExistence type="predicted"/>
<dbReference type="InterPro" id="IPR011989">
    <property type="entry name" value="ARM-like"/>
</dbReference>
<accession>A0AAN0JBQ5</accession>
<protein>
    <submittedName>
        <fullName evidence="3">Uncharacterized protein</fullName>
    </submittedName>
</protein>
<feature type="compositionally biased region" description="Acidic residues" evidence="2">
    <location>
        <begin position="949"/>
        <end position="966"/>
    </location>
</feature>
<keyword evidence="4" id="KW-1185">Reference proteome</keyword>
<feature type="region of interest" description="Disordered" evidence="2">
    <location>
        <begin position="1635"/>
        <end position="1704"/>
    </location>
</feature>
<dbReference type="Gene3D" id="2.130.10.10">
    <property type="entry name" value="YVTN repeat-like/Quinoprotein amine dehydrogenase"/>
    <property type="match status" value="2"/>
</dbReference>
<dbReference type="Gene3D" id="1.25.10.10">
    <property type="entry name" value="Leucine-rich Repeat Variant"/>
    <property type="match status" value="1"/>
</dbReference>
<feature type="repeat" description="WD" evidence="1">
    <location>
        <begin position="627"/>
        <end position="659"/>
    </location>
</feature>
<evidence type="ECO:0000313" key="4">
    <source>
        <dbReference type="Proteomes" id="UP000007879"/>
    </source>
</evidence>
<dbReference type="PANTHER" id="PTHR45532:SF4">
    <property type="entry name" value="WD REPEAT-CONTAINING PROTEIN 55 HOMOLOG"/>
    <property type="match status" value="1"/>
</dbReference>
<evidence type="ECO:0000313" key="3">
    <source>
        <dbReference type="EnsemblMetazoa" id="XP_019854133.1"/>
    </source>
</evidence>
<dbReference type="KEGG" id="aqu:109583297"/>
<dbReference type="Proteomes" id="UP000007879">
    <property type="component" value="Unassembled WGS sequence"/>
</dbReference>
<feature type="compositionally biased region" description="Polar residues" evidence="2">
    <location>
        <begin position="1667"/>
        <end position="1689"/>
    </location>
</feature>
<feature type="region of interest" description="Disordered" evidence="2">
    <location>
        <begin position="1052"/>
        <end position="1076"/>
    </location>
</feature>
<dbReference type="EnsemblMetazoa" id="XM_019998574.1">
    <property type="protein sequence ID" value="XP_019854133.1"/>
    <property type="gene ID" value="LOC109583297"/>
</dbReference>
<sequence>MVLLLCSEAKQLRADKGALTCLSGHDHLHGNTCILGNTCSIPGYIVMAAANGDTVMHVQRGFKIDKVIKFTSSGHLVQSTGPDILTVCTSGASNTTVVQYPLTDNFPRISKHTIPVVVAKLVYSSELKLYIAFCNDFRLRVYNLYFDLLTTVFTHFNATCVCFDEENNEIFAAGPGLVHCWTLQPDTFNAIQASPPLNVGLREKELIVFLSTCYHAPLLCITCIEGIYIVNTETRNQQHYIPNNSGVPLSYVAIYSPAELLAVGREDGSLQLMCYMRGSGGKTNRSLTLLKSTHRHLCSLFIHTELPYLFASYPDGIIIVWNLIAEIQALFCLSSNIASIPLHKYNLQSPISAASLTFDNRIMCHSQTNCSLLILEQVEDLLTTLYSPIKSINVKHYNGRQRYIVQTYHGFIKVISPHSGKARTALYPLTVPRMLRAAHHNMAEEVFYVALKTGEIVVYDTRLNPCIPVEFWAPSNAQQEITCLDMIDHSIVGSLMLAGLRSGCLAILYARDCLIGQPCPAHDGPVVMMTSSETDQLINKNPVLNLVSYGTDGIMQVWGIEIKLDTKKQLVMHYMTSLRLKFQPLHSKILNTKLCLATIKQQVLVYKLPHGDLFHVPKLKSLPHNPLDDHSKAITSLSRCVPLSLFATSSCDGFIKIWNDIGQLLCNINIEMNVTSVCFDDLSLCLLAGFQNHLQIIPPNRYLPQKLVSSHKVIETKVEYSIPYRQNADLWYDCQKIPTLPILPHARLHAADYIATPNPFALRLISQPQYDPRILSDGIKSIREMGIIDPDEIKSIKHQLSLKEIKTSESLEDAFSRNFSDFDVSENLRRMEEEDLSFGPEREKSHYQLFPEAELTPLERVSSSGFPIAPDGYIPNSVVRGKVNHEPIDHVLQRILIKQYKLLENNKYAVAKRRRIKRVLIDLKLMDEYGAFIDPNNRHSTKQRRSVYEESDEESEEESSSEEVAESEPSSEASDYYGNLFGDQWVANDSIMVNIKERERVDSYVPVEEDYKYEEPPKPKRKQPAFLFDIELHEEVEEEKEQTSDALAKAAYAKKQSQQTRGTGVKNIKMGSSTSGHLLHKTSKTFMHDSHPKRSTTTSFKVPLKTKKISLATEPIVRENSVSTITEARSEILYRVGTPFYDFEYRNNLSTPNVGKRMERYGHRDVHVSEPEDSDQHTGVRYRPSIENLMSTLNRIIKSSWFPSSTLSQMGFTIESLVSSIGRLSNPNASHLMDSEMTLDWVIDTLVGLLDKNDMSITEDIADALAALSNNRYITTAQKNATLRGLFKKSHDANAPKSIKEHTQDLLSQLDFDDETLQMILKALLSEDESKRQAAFTALENLTGITDRAGLHALLIERGLIQHVVMNENEVLNNLAQRVKEAEEIPTLSMLKPEKKPKAKVLSVPHDQNRRFNKDIEQEHPAKKKTSIAKSDKKKRAEDLEAEKGLPPLAGPTFYHASIGGYSVKVSINSRDVPGGAGSYASALREGLGATTKGKKIYSTKESNSALKYGVLGRHNKMKEFTLPGVKRDNKVEKRSVAMKSALIEDDYSSNYASTRSGKRYNTAETAYNEIRQALMSKNKTLVNDDLMQRSGIQPNIGIHDDTAMPLYEGDQIYQGETGDMKDHLIPGHTMAYDDHTSIDRDDKDYYHTMDRDGKEHPLPYYDDDTTPSMLQVTDELSSTQENQSVSQSKQKDLQSLDDESDPADLDNLEAALTLPSGFLDAKNMKYLPQKEQPFSLLNNAATLGNYDGCYPNSDDGAMSENITSTSRGMTVHMADSKTMRDFYSPLNKPKKGALSRNLRHGILPPLSLTEAHLDQERRKLEVLRRSNPYYSMSVAARREIIGLGKIEAEIEKKRLERRKRENRESFYHEAGRKWNEFEWCDIAAMLLNKDVTKPVQKRCLQSK</sequence>
<dbReference type="InterPro" id="IPR036322">
    <property type="entry name" value="WD40_repeat_dom_sf"/>
</dbReference>
<reference evidence="3" key="2">
    <citation type="submission" date="2024-06" db="UniProtKB">
        <authorList>
            <consortium name="EnsemblMetazoa"/>
        </authorList>
    </citation>
    <scope>IDENTIFICATION</scope>
</reference>
<dbReference type="InterPro" id="IPR016024">
    <property type="entry name" value="ARM-type_fold"/>
</dbReference>
<dbReference type="SMART" id="SM00320">
    <property type="entry name" value="WD40"/>
    <property type="match status" value="3"/>
</dbReference>
<feature type="compositionally biased region" description="Basic and acidic residues" evidence="2">
    <location>
        <begin position="1635"/>
        <end position="1658"/>
    </location>
</feature>
<evidence type="ECO:0000256" key="1">
    <source>
        <dbReference type="PROSITE-ProRule" id="PRU00221"/>
    </source>
</evidence>
<dbReference type="SUPFAM" id="SSF48371">
    <property type="entry name" value="ARM repeat"/>
    <property type="match status" value="1"/>
</dbReference>
<dbReference type="InterPro" id="IPR015943">
    <property type="entry name" value="WD40/YVTN_repeat-like_dom_sf"/>
</dbReference>
<feature type="compositionally biased region" description="Basic and acidic residues" evidence="2">
    <location>
        <begin position="1407"/>
        <end position="1421"/>
    </location>
</feature>
<dbReference type="PANTHER" id="PTHR45532">
    <property type="entry name" value="WD REPEAT-CONTAINING PROTEIN 97"/>
    <property type="match status" value="1"/>
</dbReference>
<evidence type="ECO:0000256" key="2">
    <source>
        <dbReference type="SAM" id="MobiDB-lite"/>
    </source>
</evidence>
<feature type="region of interest" description="Disordered" evidence="2">
    <location>
        <begin position="1394"/>
        <end position="1443"/>
    </location>
</feature>
<dbReference type="InterPro" id="IPR001680">
    <property type="entry name" value="WD40_rpt"/>
</dbReference>
<keyword evidence="1" id="KW-0853">WD repeat</keyword>
<dbReference type="PROSITE" id="PS50082">
    <property type="entry name" value="WD_REPEATS_2"/>
    <property type="match status" value="1"/>
</dbReference>
<name>A0AAN0JBQ5_AMPQE</name>